<evidence type="ECO:0000256" key="2">
    <source>
        <dbReference type="ARBA" id="ARBA00023136"/>
    </source>
</evidence>
<comment type="caution">
    <text evidence="5">The sequence shown here is derived from an EMBL/GenBank/DDBJ whole genome shotgun (WGS) entry which is preliminary data.</text>
</comment>
<evidence type="ECO:0000313" key="5">
    <source>
        <dbReference type="EMBL" id="KAJ7351348.1"/>
    </source>
</evidence>
<dbReference type="GO" id="GO:0005886">
    <property type="term" value="C:plasma membrane"/>
    <property type="evidence" value="ECO:0007669"/>
    <property type="project" value="TreeGrafter"/>
</dbReference>
<comment type="subcellular location">
    <subcellularLocation>
        <location evidence="1">Membrane</location>
    </subcellularLocation>
</comment>
<organism evidence="5 6">
    <name type="scientific">Mycena albidolilacea</name>
    <dbReference type="NCBI Taxonomy" id="1033008"/>
    <lineage>
        <taxon>Eukaryota</taxon>
        <taxon>Fungi</taxon>
        <taxon>Dikarya</taxon>
        <taxon>Basidiomycota</taxon>
        <taxon>Agaricomycotina</taxon>
        <taxon>Agaricomycetes</taxon>
        <taxon>Agaricomycetidae</taxon>
        <taxon>Agaricales</taxon>
        <taxon>Marasmiineae</taxon>
        <taxon>Mycenaceae</taxon>
        <taxon>Mycena</taxon>
    </lineage>
</organism>
<evidence type="ECO:0000256" key="4">
    <source>
        <dbReference type="ARBA" id="ARBA00023316"/>
    </source>
</evidence>
<evidence type="ECO:0000256" key="3">
    <source>
        <dbReference type="ARBA" id="ARBA00023180"/>
    </source>
</evidence>
<keyword evidence="4" id="KW-0961">Cell wall biogenesis/degradation</keyword>
<dbReference type="GO" id="GO:0031505">
    <property type="term" value="P:fungal-type cell wall organization"/>
    <property type="evidence" value="ECO:0007669"/>
    <property type="project" value="TreeGrafter"/>
</dbReference>
<dbReference type="GO" id="GO:0006078">
    <property type="term" value="P:(1-&gt;6)-beta-D-glucan biosynthetic process"/>
    <property type="evidence" value="ECO:0007669"/>
    <property type="project" value="TreeGrafter"/>
</dbReference>
<dbReference type="GO" id="GO:0015926">
    <property type="term" value="F:glucosidase activity"/>
    <property type="evidence" value="ECO:0007669"/>
    <property type="project" value="TreeGrafter"/>
</dbReference>
<keyword evidence="6" id="KW-1185">Reference proteome</keyword>
<dbReference type="Gene3D" id="2.60.120.200">
    <property type="match status" value="1"/>
</dbReference>
<dbReference type="Pfam" id="PF03935">
    <property type="entry name" value="SKN1_KRE6_Sbg1"/>
    <property type="match status" value="1"/>
</dbReference>
<dbReference type="AlphaFoldDB" id="A0AAD7ETQ8"/>
<dbReference type="Proteomes" id="UP001218218">
    <property type="component" value="Unassembled WGS sequence"/>
</dbReference>
<reference evidence="5" key="1">
    <citation type="submission" date="2023-03" db="EMBL/GenBank/DDBJ databases">
        <title>Massive genome expansion in bonnet fungi (Mycena s.s.) driven by repeated elements and novel gene families across ecological guilds.</title>
        <authorList>
            <consortium name="Lawrence Berkeley National Laboratory"/>
            <person name="Harder C.B."/>
            <person name="Miyauchi S."/>
            <person name="Viragh M."/>
            <person name="Kuo A."/>
            <person name="Thoen E."/>
            <person name="Andreopoulos B."/>
            <person name="Lu D."/>
            <person name="Skrede I."/>
            <person name="Drula E."/>
            <person name="Henrissat B."/>
            <person name="Morin E."/>
            <person name="Kohler A."/>
            <person name="Barry K."/>
            <person name="LaButti K."/>
            <person name="Morin E."/>
            <person name="Salamov A."/>
            <person name="Lipzen A."/>
            <person name="Mereny Z."/>
            <person name="Hegedus B."/>
            <person name="Baldrian P."/>
            <person name="Stursova M."/>
            <person name="Weitz H."/>
            <person name="Taylor A."/>
            <person name="Grigoriev I.V."/>
            <person name="Nagy L.G."/>
            <person name="Martin F."/>
            <person name="Kauserud H."/>
        </authorList>
    </citation>
    <scope>NUCLEOTIDE SEQUENCE</scope>
    <source>
        <strain evidence="5">CBHHK002</strain>
    </source>
</reference>
<dbReference type="PANTHER" id="PTHR31361:SF1">
    <property type="entry name" value="BETA-GLUCAN SYNTHESIS-ASSOCIATED PROTEIN KRE6-RELATED"/>
    <property type="match status" value="1"/>
</dbReference>
<protein>
    <submittedName>
        <fullName evidence="5">Beta-glucan synthesis-associated protein-domain-containing protein</fullName>
    </submittedName>
</protein>
<dbReference type="EMBL" id="JARIHO010000013">
    <property type="protein sequence ID" value="KAJ7351348.1"/>
    <property type="molecule type" value="Genomic_DNA"/>
</dbReference>
<gene>
    <name evidence="5" type="ORF">DFH08DRAFT_957671</name>
</gene>
<dbReference type="PANTHER" id="PTHR31361">
    <property type="entry name" value="BETA-GLUCAN SYNTHESIS-ASSOCIATED PROTEIN KRE6-RELATED"/>
    <property type="match status" value="1"/>
</dbReference>
<dbReference type="SUPFAM" id="SSF49899">
    <property type="entry name" value="Concanavalin A-like lectins/glucanases"/>
    <property type="match status" value="1"/>
</dbReference>
<evidence type="ECO:0000256" key="1">
    <source>
        <dbReference type="ARBA" id="ARBA00004370"/>
    </source>
</evidence>
<name>A0AAD7ETQ8_9AGAR</name>
<evidence type="ECO:0000313" key="6">
    <source>
        <dbReference type="Proteomes" id="UP001218218"/>
    </source>
</evidence>
<accession>A0AAD7ETQ8</accession>
<dbReference type="InterPro" id="IPR005629">
    <property type="entry name" value="Skn1/Kre6/Sbg1"/>
</dbReference>
<keyword evidence="2" id="KW-0472">Membrane</keyword>
<dbReference type="InterPro" id="IPR013320">
    <property type="entry name" value="ConA-like_dom_sf"/>
</dbReference>
<dbReference type="GO" id="GO:0005789">
    <property type="term" value="C:endoplasmic reticulum membrane"/>
    <property type="evidence" value="ECO:0007669"/>
    <property type="project" value="TreeGrafter"/>
</dbReference>
<sequence length="319" mass="36068">MFTYLHPLGNRHLNRRLRAGVFLSGKSTAILLAAQQAELDLEAVSLINLYTPKGTYTIPSYQCHDRIKRMKLVFSDKFETDGWSFYPGDDPCWEAANLHYWQMGNLEWYDPSAIMTKNGALKITLIKVDDISLNYNLRPEHELPHQCLARQQEEAVHLVVLTLLPLLPLSPTLSQEERDEALAVCLALGTSPCHPSRHCTPTVSPSCPGFTASGPAPLWSRMLLAWRRHGPTIYLAELPPFLLSSIHSHLDAYYDFHSFCISQWVAIPQAYAFDVVTNEPILRHVGMVADDEDNIIVSYSLYLPELQICIGHTVLPKYN</sequence>
<keyword evidence="3" id="KW-0325">Glycoprotein</keyword>
<proteinExistence type="predicted"/>